<name>A0AAU8JC83_9CYAN</name>
<feature type="region of interest" description="Disordered" evidence="1">
    <location>
        <begin position="90"/>
        <end position="116"/>
    </location>
</feature>
<dbReference type="RefSeq" id="WP_054468965.1">
    <property type="nucleotide sequence ID" value="NZ_CP159837.1"/>
</dbReference>
<dbReference type="PANTHER" id="PTHR35792:SF1">
    <property type="entry name" value="SLL0268 PROTEIN"/>
    <property type="match status" value="1"/>
</dbReference>
<dbReference type="EMBL" id="CP159837">
    <property type="protein sequence ID" value="XCM36787.1"/>
    <property type="molecule type" value="Genomic_DNA"/>
</dbReference>
<feature type="transmembrane region" description="Helical" evidence="2">
    <location>
        <begin position="6"/>
        <end position="28"/>
    </location>
</feature>
<sequence>MSKNRSGSFIMGMLVGTAIGAIAGILVAPRSGRQTRQRLKKSVEALPELADDLAKTVQSQADRLSESTLRNWDETLQRLREAIAAGLEASKQERETLNQLDNGFSTKSAAKNSSPD</sequence>
<feature type="compositionally biased region" description="Polar residues" evidence="1">
    <location>
        <begin position="97"/>
        <end position="116"/>
    </location>
</feature>
<dbReference type="AlphaFoldDB" id="A0AAU8JC83"/>
<dbReference type="InterPro" id="IPR024623">
    <property type="entry name" value="YtxH"/>
</dbReference>
<dbReference type="InterPro" id="IPR052928">
    <property type="entry name" value="Desiccation-related_membrane"/>
</dbReference>
<evidence type="ECO:0000256" key="2">
    <source>
        <dbReference type="SAM" id="Phobius"/>
    </source>
</evidence>
<accession>A0AAU8JC83</accession>
<dbReference type="Pfam" id="PF12732">
    <property type="entry name" value="YtxH"/>
    <property type="match status" value="1"/>
</dbReference>
<reference evidence="3" key="1">
    <citation type="submission" date="2024-07" db="EMBL/GenBank/DDBJ databases">
        <authorList>
            <person name="Kim Y.J."/>
            <person name="Jeong J.Y."/>
        </authorList>
    </citation>
    <scope>NUCLEOTIDE SEQUENCE</scope>
    <source>
        <strain evidence="3">GIHE-MW2</strain>
    </source>
</reference>
<evidence type="ECO:0000313" key="3">
    <source>
        <dbReference type="EMBL" id="XCM36787.1"/>
    </source>
</evidence>
<dbReference type="PANTHER" id="PTHR35792">
    <property type="entry name" value="GENERAL STRESS PROTEIN"/>
    <property type="match status" value="1"/>
</dbReference>
<keyword evidence="2" id="KW-1133">Transmembrane helix</keyword>
<keyword evidence="2" id="KW-0812">Transmembrane</keyword>
<protein>
    <submittedName>
        <fullName evidence="3">YtxH domain-containing protein</fullName>
    </submittedName>
</protein>
<organism evidence="3">
    <name type="scientific">Planktothricoides raciborskii GIHE-MW2</name>
    <dbReference type="NCBI Taxonomy" id="2792601"/>
    <lineage>
        <taxon>Bacteria</taxon>
        <taxon>Bacillati</taxon>
        <taxon>Cyanobacteriota</taxon>
        <taxon>Cyanophyceae</taxon>
        <taxon>Oscillatoriophycideae</taxon>
        <taxon>Oscillatoriales</taxon>
        <taxon>Oscillatoriaceae</taxon>
        <taxon>Planktothricoides</taxon>
    </lineage>
</organism>
<evidence type="ECO:0000256" key="1">
    <source>
        <dbReference type="SAM" id="MobiDB-lite"/>
    </source>
</evidence>
<gene>
    <name evidence="3" type="ORF">ABWT76_005568</name>
</gene>
<proteinExistence type="predicted"/>
<keyword evidence="2" id="KW-0472">Membrane</keyword>